<name>A0ACB8A8I7_9AGAM</name>
<reference evidence="1" key="1">
    <citation type="journal article" date="2021" name="New Phytol.">
        <title>Evolutionary innovations through gain and loss of genes in the ectomycorrhizal Boletales.</title>
        <authorList>
            <person name="Wu G."/>
            <person name="Miyauchi S."/>
            <person name="Morin E."/>
            <person name="Kuo A."/>
            <person name="Drula E."/>
            <person name="Varga T."/>
            <person name="Kohler A."/>
            <person name="Feng B."/>
            <person name="Cao Y."/>
            <person name="Lipzen A."/>
            <person name="Daum C."/>
            <person name="Hundley H."/>
            <person name="Pangilinan J."/>
            <person name="Johnson J."/>
            <person name="Barry K."/>
            <person name="LaButti K."/>
            <person name="Ng V."/>
            <person name="Ahrendt S."/>
            <person name="Min B."/>
            <person name="Choi I.G."/>
            <person name="Park H."/>
            <person name="Plett J.M."/>
            <person name="Magnuson J."/>
            <person name="Spatafora J.W."/>
            <person name="Nagy L.G."/>
            <person name="Henrissat B."/>
            <person name="Grigoriev I.V."/>
            <person name="Yang Z.L."/>
            <person name="Xu J."/>
            <person name="Martin F.M."/>
        </authorList>
    </citation>
    <scope>NUCLEOTIDE SEQUENCE</scope>
    <source>
        <strain evidence="1">ATCC 28755</strain>
    </source>
</reference>
<dbReference type="EMBL" id="MU267785">
    <property type="protein sequence ID" value="KAH7908998.1"/>
    <property type="molecule type" value="Genomic_DNA"/>
</dbReference>
<dbReference type="Proteomes" id="UP000790377">
    <property type="component" value="Unassembled WGS sequence"/>
</dbReference>
<proteinExistence type="predicted"/>
<organism evidence="1 2">
    <name type="scientific">Hygrophoropsis aurantiaca</name>
    <dbReference type="NCBI Taxonomy" id="72124"/>
    <lineage>
        <taxon>Eukaryota</taxon>
        <taxon>Fungi</taxon>
        <taxon>Dikarya</taxon>
        <taxon>Basidiomycota</taxon>
        <taxon>Agaricomycotina</taxon>
        <taxon>Agaricomycetes</taxon>
        <taxon>Agaricomycetidae</taxon>
        <taxon>Boletales</taxon>
        <taxon>Coniophorineae</taxon>
        <taxon>Hygrophoropsidaceae</taxon>
        <taxon>Hygrophoropsis</taxon>
    </lineage>
</organism>
<evidence type="ECO:0000313" key="1">
    <source>
        <dbReference type="EMBL" id="KAH7908998.1"/>
    </source>
</evidence>
<keyword evidence="2" id="KW-1185">Reference proteome</keyword>
<sequence>MAARIPLIYGAASFGARGTLATRIHDLPECQKSVDYFVGKGYNVFDTSRIYGDGTSEEYLAQLDLKGAIVDSKSWPSAPGDHSPEKLRASVEKSIQALAPYKIRVLFLHVPDRSVSYEETLRGVNELYKEGLFEEFGLSNYPAWEVAEFAGISKANNWVMPTVYEGLYNALERNAETELFPCLRKYGIRFHGFSPLARGLFAGTDITSPSPGSRWDLKTSTMAAGLHAKYQGFSAIFQQLRELLAKYNIAGSAAALRWLQHHSELTPSDAVIIGASSLQQLQANVEDSEAGPLPEEVVKLLEEAWIDYKGRAPPYFR</sequence>
<accession>A0ACB8A8I7</accession>
<gene>
    <name evidence="1" type="ORF">BJ138DRAFT_1011697</name>
</gene>
<evidence type="ECO:0000313" key="2">
    <source>
        <dbReference type="Proteomes" id="UP000790377"/>
    </source>
</evidence>
<comment type="caution">
    <text evidence="1">The sequence shown here is derived from an EMBL/GenBank/DDBJ whole genome shotgun (WGS) entry which is preliminary data.</text>
</comment>
<protein>
    <submittedName>
        <fullName evidence="1">NADP-dependent oxidoreductase domain-containing protein</fullName>
    </submittedName>
</protein>